<reference evidence="3" key="2">
    <citation type="submission" date="2020-05" db="UniProtKB">
        <authorList>
            <consortium name="EnsemblMetazoa"/>
        </authorList>
    </citation>
    <scope>IDENTIFICATION</scope>
    <source>
        <strain evidence="3">FAR1</strain>
    </source>
</reference>
<accession>A0A182QN29</accession>
<feature type="region of interest" description="Disordered" evidence="1">
    <location>
        <begin position="351"/>
        <end position="373"/>
    </location>
</feature>
<sequence length="581" mass="66522">MGRRYYWTCARTGGAMPYALVKTTNSTGSNEYVAAPDPWIQCKTEKTTYLRWPNHRNIEKLNGLLTDECSIPAAAWEEQKCEVIRNNIPSLDAALKIIKTMHQQNTLHPSTPEVVTVPVPGNVSAKLCSSDEFINELHSFMNQKQGADPLAEDVKCFPQLLDVMFEVRNLIQSNQEEIRKEMNEVFHRIQRAICSLIGKIMKIESNQSDQPDGESNFTFDLITCKEELENFEERLKDPEYCKAVQDWVDCNVGFEVHATVRMHAMLDLIFEKKFFATCSWRGSNGTKHAINKYDNIFKLFGYIGTTTTHRASREYVEMFFKMKAKHALGRVHITRPTSCKKKSLMKRAIERIETNDDADSDSTKKSRIPNNLNIDSAVESTSSNNQLSYKMNQEPSSSKANVLKITYHETPANTRENTDNNQISEVRQITLNVAPKFNVIHAKASSSKTDVPSSEESGPVRKPLIACMEAMDAFENQLNDEKKRIQMHNWIDNNIVPVVDREQRMKKLLDRLIDESILQNFSWTGNENSKRALMQYSNFVRLFEYATRTILKNTVILNHAGVANFFREHLNNIGLKKVESV</sequence>
<reference evidence="4" key="1">
    <citation type="submission" date="2014-01" db="EMBL/GenBank/DDBJ databases">
        <title>The Genome Sequence of Anopheles farauti FAR1 (V2).</title>
        <authorList>
            <consortium name="The Broad Institute Genomics Platform"/>
            <person name="Neafsey D.E."/>
            <person name="Besansky N."/>
            <person name="Howell P."/>
            <person name="Walton C."/>
            <person name="Young S.K."/>
            <person name="Zeng Q."/>
            <person name="Gargeya S."/>
            <person name="Fitzgerald M."/>
            <person name="Haas B."/>
            <person name="Abouelleil A."/>
            <person name="Allen A.W."/>
            <person name="Alvarado L."/>
            <person name="Arachchi H.M."/>
            <person name="Berlin A.M."/>
            <person name="Chapman S.B."/>
            <person name="Gainer-Dewar J."/>
            <person name="Goldberg J."/>
            <person name="Griggs A."/>
            <person name="Gujja S."/>
            <person name="Hansen M."/>
            <person name="Howarth C."/>
            <person name="Imamovic A."/>
            <person name="Ireland A."/>
            <person name="Larimer J."/>
            <person name="McCowan C."/>
            <person name="Murphy C."/>
            <person name="Pearson M."/>
            <person name="Poon T.W."/>
            <person name="Priest M."/>
            <person name="Roberts A."/>
            <person name="Saif S."/>
            <person name="Shea T."/>
            <person name="Sisk P."/>
            <person name="Sykes S."/>
            <person name="Wortman J."/>
            <person name="Nusbaum C."/>
            <person name="Birren B."/>
        </authorList>
    </citation>
    <scope>NUCLEOTIDE SEQUENCE [LARGE SCALE GENOMIC DNA]</scope>
    <source>
        <strain evidence="4">FAR1</strain>
    </source>
</reference>
<dbReference type="Pfam" id="PF16064">
    <property type="entry name" value="DUF4806"/>
    <property type="match status" value="2"/>
</dbReference>
<protein>
    <recommendedName>
        <fullName evidence="2">DUF4806 domain-containing protein</fullName>
    </recommendedName>
</protein>
<evidence type="ECO:0000313" key="4">
    <source>
        <dbReference type="Proteomes" id="UP000075886"/>
    </source>
</evidence>
<feature type="domain" description="DUF4806" evidence="2">
    <location>
        <begin position="214"/>
        <end position="300"/>
    </location>
</feature>
<proteinExistence type="predicted"/>
<evidence type="ECO:0000256" key="1">
    <source>
        <dbReference type="SAM" id="MobiDB-lite"/>
    </source>
</evidence>
<dbReference type="InterPro" id="IPR032071">
    <property type="entry name" value="DUF4806"/>
</dbReference>
<dbReference type="EnsemblMetazoa" id="AFAF013493-RA">
    <property type="protein sequence ID" value="AFAF013493-PA"/>
    <property type="gene ID" value="AFAF013493"/>
</dbReference>
<dbReference type="EMBL" id="AXCN02001096">
    <property type="status" value="NOT_ANNOTATED_CDS"/>
    <property type="molecule type" value="Genomic_DNA"/>
</dbReference>
<organism evidence="3 4">
    <name type="scientific">Anopheles farauti</name>
    <dbReference type="NCBI Taxonomy" id="69004"/>
    <lineage>
        <taxon>Eukaryota</taxon>
        <taxon>Metazoa</taxon>
        <taxon>Ecdysozoa</taxon>
        <taxon>Arthropoda</taxon>
        <taxon>Hexapoda</taxon>
        <taxon>Insecta</taxon>
        <taxon>Pterygota</taxon>
        <taxon>Neoptera</taxon>
        <taxon>Endopterygota</taxon>
        <taxon>Diptera</taxon>
        <taxon>Nematocera</taxon>
        <taxon>Culicoidea</taxon>
        <taxon>Culicidae</taxon>
        <taxon>Anophelinae</taxon>
        <taxon>Anopheles</taxon>
    </lineage>
</organism>
<name>A0A182QN29_9DIPT</name>
<dbReference type="VEuPathDB" id="VectorBase:AFAF013493"/>
<keyword evidence="4" id="KW-1185">Reference proteome</keyword>
<dbReference type="STRING" id="69004.A0A182QN29"/>
<evidence type="ECO:0000313" key="3">
    <source>
        <dbReference type="EnsemblMetazoa" id="AFAF013493-PA"/>
    </source>
</evidence>
<evidence type="ECO:0000259" key="2">
    <source>
        <dbReference type="Pfam" id="PF16064"/>
    </source>
</evidence>
<feature type="domain" description="DUF4806" evidence="2">
    <location>
        <begin position="459"/>
        <end position="543"/>
    </location>
</feature>
<dbReference type="Proteomes" id="UP000075886">
    <property type="component" value="Unassembled WGS sequence"/>
</dbReference>
<dbReference type="AlphaFoldDB" id="A0A182QN29"/>